<dbReference type="STRING" id="686832.A0A0C2XPW1"/>
<dbReference type="EMBL" id="KN831785">
    <property type="protein sequence ID" value="KIM39633.1"/>
    <property type="molecule type" value="Genomic_DNA"/>
</dbReference>
<dbReference type="Proteomes" id="UP000053424">
    <property type="component" value="Unassembled WGS sequence"/>
</dbReference>
<name>A0A0C2XPW1_HEBCY</name>
<dbReference type="HOGENOM" id="CLU_1428157_0_0_1"/>
<keyword evidence="2" id="KW-1185">Reference proteome</keyword>
<dbReference type="OrthoDB" id="3359887at2759"/>
<dbReference type="AlphaFoldDB" id="A0A0C2XPW1"/>
<evidence type="ECO:0000313" key="2">
    <source>
        <dbReference type="Proteomes" id="UP000053424"/>
    </source>
</evidence>
<evidence type="ECO:0000313" key="1">
    <source>
        <dbReference type="EMBL" id="KIM39633.1"/>
    </source>
</evidence>
<proteinExistence type="predicted"/>
<gene>
    <name evidence="1" type="ORF">M413DRAFT_29330</name>
</gene>
<reference evidence="1 2" key="1">
    <citation type="submission" date="2014-04" db="EMBL/GenBank/DDBJ databases">
        <authorList>
            <consortium name="DOE Joint Genome Institute"/>
            <person name="Kuo A."/>
            <person name="Gay G."/>
            <person name="Dore J."/>
            <person name="Kohler A."/>
            <person name="Nagy L.G."/>
            <person name="Floudas D."/>
            <person name="Copeland A."/>
            <person name="Barry K.W."/>
            <person name="Cichocki N."/>
            <person name="Veneault-Fourrey C."/>
            <person name="LaButti K."/>
            <person name="Lindquist E.A."/>
            <person name="Lipzen A."/>
            <person name="Lundell T."/>
            <person name="Morin E."/>
            <person name="Murat C."/>
            <person name="Sun H."/>
            <person name="Tunlid A."/>
            <person name="Henrissat B."/>
            <person name="Grigoriev I.V."/>
            <person name="Hibbett D.S."/>
            <person name="Martin F."/>
            <person name="Nordberg H.P."/>
            <person name="Cantor M.N."/>
            <person name="Hua S.X."/>
        </authorList>
    </citation>
    <scope>NUCLEOTIDE SEQUENCE [LARGE SCALE GENOMIC DNA]</scope>
    <source>
        <strain evidence="2">h7</strain>
    </source>
</reference>
<sequence length="190" mass="21100">MQEHPLPKKKRAPQDVVDELQALSNWLNIDLLANGVAVRRWGKFKLLNGNVLGSRLSARKAQSARRSEWFEAINTTEVSASDFNLTFGEALAFYQVKTMTSTHALVVYWPLEKLERSLGVPRGVWNRQTLKVADVAAILNIVGIWTASETSGRTYILRKHPGLAMLSKEECGITTLDGEMAADEEAGEGF</sequence>
<organism evidence="1 2">
    <name type="scientific">Hebeloma cylindrosporum</name>
    <dbReference type="NCBI Taxonomy" id="76867"/>
    <lineage>
        <taxon>Eukaryota</taxon>
        <taxon>Fungi</taxon>
        <taxon>Dikarya</taxon>
        <taxon>Basidiomycota</taxon>
        <taxon>Agaricomycotina</taxon>
        <taxon>Agaricomycetes</taxon>
        <taxon>Agaricomycetidae</taxon>
        <taxon>Agaricales</taxon>
        <taxon>Agaricineae</taxon>
        <taxon>Hymenogastraceae</taxon>
        <taxon>Hebeloma</taxon>
    </lineage>
</organism>
<accession>A0A0C2XPW1</accession>
<protein>
    <submittedName>
        <fullName evidence="1">Uncharacterized protein</fullName>
    </submittedName>
</protein>
<reference evidence="2" key="2">
    <citation type="submission" date="2015-01" db="EMBL/GenBank/DDBJ databases">
        <title>Evolutionary Origins and Diversification of the Mycorrhizal Mutualists.</title>
        <authorList>
            <consortium name="DOE Joint Genome Institute"/>
            <consortium name="Mycorrhizal Genomics Consortium"/>
            <person name="Kohler A."/>
            <person name="Kuo A."/>
            <person name="Nagy L.G."/>
            <person name="Floudas D."/>
            <person name="Copeland A."/>
            <person name="Barry K.W."/>
            <person name="Cichocki N."/>
            <person name="Veneault-Fourrey C."/>
            <person name="LaButti K."/>
            <person name="Lindquist E.A."/>
            <person name="Lipzen A."/>
            <person name="Lundell T."/>
            <person name="Morin E."/>
            <person name="Murat C."/>
            <person name="Riley R."/>
            <person name="Ohm R."/>
            <person name="Sun H."/>
            <person name="Tunlid A."/>
            <person name="Henrissat B."/>
            <person name="Grigoriev I.V."/>
            <person name="Hibbett D.S."/>
            <person name="Martin F."/>
        </authorList>
    </citation>
    <scope>NUCLEOTIDE SEQUENCE [LARGE SCALE GENOMIC DNA]</scope>
    <source>
        <strain evidence="2">h7</strain>
    </source>
</reference>